<accession>A0ACC0W4G9</accession>
<comment type="caution">
    <text evidence="1">The sequence shown here is derived from an EMBL/GenBank/DDBJ whole genome shotgun (WGS) entry which is preliminary data.</text>
</comment>
<name>A0ACC0W4G9_9STRA</name>
<sequence>MTTFSPREIFSNKTRHTSRHIVRTFLDYVDGKVYDSHGDAKTMQSLVLERGFGAAIQCCVTLEEYPLALECFSVMAHVRATFVGRTDSSNSLDDTWNEATPIVDDLLPMDENICVNVMKACMALTKFSTLKDVYRGMIARRVARSAGFGLAIRYCHKHLDARFLEEVLDGVFATEQAFGGQWMLEVANYNDALGCFATTRRSRQAREVFAHMLQNPLIVPDHITMLEMVENHRDACIEDLFDLLDMFLARKLVPNVQVLTSLLSICMRRRVVGDALALIDAMKQQHVVLDVKVYTTIAFMHASQGDLLAVVQVV</sequence>
<organism evidence="1 2">
    <name type="scientific">Peronosclerospora sorghi</name>
    <dbReference type="NCBI Taxonomy" id="230839"/>
    <lineage>
        <taxon>Eukaryota</taxon>
        <taxon>Sar</taxon>
        <taxon>Stramenopiles</taxon>
        <taxon>Oomycota</taxon>
        <taxon>Peronosporomycetes</taxon>
        <taxon>Peronosporales</taxon>
        <taxon>Peronosporaceae</taxon>
        <taxon>Peronosclerospora</taxon>
    </lineage>
</organism>
<keyword evidence="2" id="KW-1185">Reference proteome</keyword>
<evidence type="ECO:0000313" key="2">
    <source>
        <dbReference type="Proteomes" id="UP001163321"/>
    </source>
</evidence>
<reference evidence="1 2" key="1">
    <citation type="journal article" date="2022" name="bioRxiv">
        <title>The genome of the oomycete Peronosclerospora sorghi, a cosmopolitan pathogen of maize and sorghum, is inflated with dispersed pseudogenes.</title>
        <authorList>
            <person name="Fletcher K."/>
            <person name="Martin F."/>
            <person name="Isakeit T."/>
            <person name="Cavanaugh K."/>
            <person name="Magill C."/>
            <person name="Michelmore R."/>
        </authorList>
    </citation>
    <scope>NUCLEOTIDE SEQUENCE [LARGE SCALE GENOMIC DNA]</scope>
    <source>
        <strain evidence="1">P6</strain>
    </source>
</reference>
<dbReference type="EMBL" id="CM047583">
    <property type="protein sequence ID" value="KAI9912916.1"/>
    <property type="molecule type" value="Genomic_DNA"/>
</dbReference>
<protein>
    <submittedName>
        <fullName evidence="1">Uncharacterized protein</fullName>
    </submittedName>
</protein>
<evidence type="ECO:0000313" key="1">
    <source>
        <dbReference type="EMBL" id="KAI9912916.1"/>
    </source>
</evidence>
<dbReference type="Proteomes" id="UP001163321">
    <property type="component" value="Chromosome 4"/>
</dbReference>
<gene>
    <name evidence="1" type="ORF">PsorP6_006605</name>
</gene>
<proteinExistence type="predicted"/>